<feature type="compositionally biased region" description="Acidic residues" evidence="1">
    <location>
        <begin position="311"/>
        <end position="323"/>
    </location>
</feature>
<dbReference type="Proteomes" id="UP001148786">
    <property type="component" value="Unassembled WGS sequence"/>
</dbReference>
<dbReference type="OrthoDB" id="3060654at2759"/>
<comment type="caution">
    <text evidence="2">The sequence shown here is derived from an EMBL/GenBank/DDBJ whole genome shotgun (WGS) entry which is preliminary data.</text>
</comment>
<proteinExistence type="predicted"/>
<evidence type="ECO:0000313" key="2">
    <source>
        <dbReference type="EMBL" id="KAJ3501797.1"/>
    </source>
</evidence>
<evidence type="ECO:0000256" key="1">
    <source>
        <dbReference type="SAM" id="MobiDB-lite"/>
    </source>
</evidence>
<name>A0A9W8JU10_9AGAR</name>
<protein>
    <submittedName>
        <fullName evidence="2">Uncharacterized protein</fullName>
    </submittedName>
</protein>
<keyword evidence="3" id="KW-1185">Reference proteome</keyword>
<accession>A0A9W8JU10</accession>
<reference evidence="2" key="1">
    <citation type="submission" date="2022-07" db="EMBL/GenBank/DDBJ databases">
        <title>Genome Sequence of Agrocybe chaxingu.</title>
        <authorList>
            <person name="Buettner E."/>
        </authorList>
    </citation>
    <scope>NUCLEOTIDE SEQUENCE</scope>
    <source>
        <strain evidence="2">MP-N11</strain>
    </source>
</reference>
<evidence type="ECO:0000313" key="3">
    <source>
        <dbReference type="Proteomes" id="UP001148786"/>
    </source>
</evidence>
<sequence length="391" mass="42659">MPPNPHIRAGPADDVLARALAPPSETAETDSELSPEVPALKELQQKFLVCDQRSFLTGSASADLQAAHIINAARKPNHQVRKMEVPTASTSGGFLLDGPSNAILCLHLQWNTYGTFCFVPAEPDAKAILDALRQSDRDWKKHYEATHDFPVRPLDITAPPFDNPHWDVIILHPHALLPDGQPILISQTRTFYLPGQPVPEPGLSWKGWIPSVDRLCSMSEPHEPFPPFTAQDVRKHFGHPSVSSLAMIINAHWKLDHFMGEHAGSATPRVKNRRSRGQPATASLGAGHVDPSGETSALSSGSRPSGAPEFETPEAPEDEDEDGLTNTEFRLLSAQARDLALDSRQRANAAMIMLFGTHQPTNPYVERTQAIDAFNNMSGESGSGGYHPDQS</sequence>
<dbReference type="AlphaFoldDB" id="A0A9W8JU10"/>
<feature type="compositionally biased region" description="Polar residues" evidence="1">
    <location>
        <begin position="293"/>
        <end position="303"/>
    </location>
</feature>
<gene>
    <name evidence="2" type="ORF">NLJ89_g9180</name>
</gene>
<feature type="region of interest" description="Disordered" evidence="1">
    <location>
        <begin position="265"/>
        <end position="323"/>
    </location>
</feature>
<organism evidence="2 3">
    <name type="scientific">Agrocybe chaxingu</name>
    <dbReference type="NCBI Taxonomy" id="84603"/>
    <lineage>
        <taxon>Eukaryota</taxon>
        <taxon>Fungi</taxon>
        <taxon>Dikarya</taxon>
        <taxon>Basidiomycota</taxon>
        <taxon>Agaricomycotina</taxon>
        <taxon>Agaricomycetes</taxon>
        <taxon>Agaricomycetidae</taxon>
        <taxon>Agaricales</taxon>
        <taxon>Agaricineae</taxon>
        <taxon>Strophariaceae</taxon>
        <taxon>Agrocybe</taxon>
    </lineage>
</organism>
<dbReference type="EMBL" id="JANKHO010001378">
    <property type="protein sequence ID" value="KAJ3501797.1"/>
    <property type="molecule type" value="Genomic_DNA"/>
</dbReference>